<dbReference type="Gene3D" id="1.10.10.60">
    <property type="entry name" value="Homeodomain-like"/>
    <property type="match status" value="1"/>
</dbReference>
<evidence type="ECO:0000256" key="2">
    <source>
        <dbReference type="ARBA" id="ARBA00023125"/>
    </source>
</evidence>
<dbReference type="PROSITE" id="PS51253">
    <property type="entry name" value="HTH_CENPB"/>
    <property type="match status" value="1"/>
</dbReference>
<protein>
    <recommendedName>
        <fullName evidence="4">HTH CENPB-type domain-containing protein</fullName>
    </recommendedName>
</protein>
<dbReference type="Pfam" id="PF03221">
    <property type="entry name" value="HTH_Tnp_Tc5"/>
    <property type="match status" value="1"/>
</dbReference>
<dbReference type="SMART" id="SM00674">
    <property type="entry name" value="CENPB"/>
    <property type="match status" value="1"/>
</dbReference>
<keyword evidence="2" id="KW-0238">DNA-binding</keyword>
<feature type="domain" description="HTH CENPB-type" evidence="4">
    <location>
        <begin position="154"/>
        <end position="218"/>
    </location>
</feature>
<dbReference type="AlphaFoldDB" id="A0AAV8WP91"/>
<evidence type="ECO:0000313" key="6">
    <source>
        <dbReference type="Proteomes" id="UP001162156"/>
    </source>
</evidence>
<dbReference type="GO" id="GO:0005634">
    <property type="term" value="C:nucleus"/>
    <property type="evidence" value="ECO:0007669"/>
    <property type="project" value="UniProtKB-SubCell"/>
</dbReference>
<gene>
    <name evidence="5" type="ORF">NQ314_019228</name>
</gene>
<comment type="subcellular location">
    <subcellularLocation>
        <location evidence="1">Nucleus</location>
    </subcellularLocation>
</comment>
<dbReference type="EMBL" id="JANEYF010005422">
    <property type="protein sequence ID" value="KAJ8928276.1"/>
    <property type="molecule type" value="Genomic_DNA"/>
</dbReference>
<name>A0AAV8WP91_9CUCU</name>
<proteinExistence type="predicted"/>
<keyword evidence="6" id="KW-1185">Reference proteome</keyword>
<feature type="coiled-coil region" evidence="3">
    <location>
        <begin position="98"/>
        <end position="146"/>
    </location>
</feature>
<dbReference type="SUPFAM" id="SSF46689">
    <property type="entry name" value="Homeodomain-like"/>
    <property type="match status" value="1"/>
</dbReference>
<evidence type="ECO:0000256" key="3">
    <source>
        <dbReference type="SAM" id="Coils"/>
    </source>
</evidence>
<evidence type="ECO:0000313" key="5">
    <source>
        <dbReference type="EMBL" id="KAJ8928276.1"/>
    </source>
</evidence>
<reference evidence="5" key="1">
    <citation type="journal article" date="2023" name="Insect Mol. Biol.">
        <title>Genome sequencing provides insights into the evolution of gene families encoding plant cell wall-degrading enzymes in longhorned beetles.</title>
        <authorList>
            <person name="Shin N.R."/>
            <person name="Okamura Y."/>
            <person name="Kirsch R."/>
            <person name="Pauchet Y."/>
        </authorList>
    </citation>
    <scope>NUCLEOTIDE SEQUENCE</scope>
    <source>
        <strain evidence="5">RBIC_L_NR</strain>
    </source>
</reference>
<dbReference type="GO" id="GO:0003677">
    <property type="term" value="F:DNA binding"/>
    <property type="evidence" value="ECO:0007669"/>
    <property type="project" value="UniProtKB-KW"/>
</dbReference>
<keyword evidence="3" id="KW-0175">Coiled coil</keyword>
<dbReference type="InterPro" id="IPR009057">
    <property type="entry name" value="Homeodomain-like_sf"/>
</dbReference>
<dbReference type="Proteomes" id="UP001162156">
    <property type="component" value="Unassembled WGS sequence"/>
</dbReference>
<sequence length="218" mass="25708">MEPRFCLSYNDARARVLRRQGERYLDSTVREIRDFGVGSVCAEKSNTDQEVIEQLHSEINKLKTENIEKDAYILKIKRDSKNFENDVYEVEHNYVIEIEEQKLIINNLRSKVDQISLKKSEIEEELSKEINNLVEYKKEINELRKRNGIIKKCTRKVMCKAEHPEMEDALYTWFLKQRGNYVPISSEILRTKAKSFYKEITGKDDFSASSGWLDKLKS</sequence>
<evidence type="ECO:0000256" key="1">
    <source>
        <dbReference type="ARBA" id="ARBA00004123"/>
    </source>
</evidence>
<comment type="caution">
    <text evidence="5">The sequence shown here is derived from an EMBL/GenBank/DDBJ whole genome shotgun (WGS) entry which is preliminary data.</text>
</comment>
<evidence type="ECO:0000259" key="4">
    <source>
        <dbReference type="PROSITE" id="PS51253"/>
    </source>
</evidence>
<organism evidence="5 6">
    <name type="scientific">Rhamnusium bicolor</name>
    <dbReference type="NCBI Taxonomy" id="1586634"/>
    <lineage>
        <taxon>Eukaryota</taxon>
        <taxon>Metazoa</taxon>
        <taxon>Ecdysozoa</taxon>
        <taxon>Arthropoda</taxon>
        <taxon>Hexapoda</taxon>
        <taxon>Insecta</taxon>
        <taxon>Pterygota</taxon>
        <taxon>Neoptera</taxon>
        <taxon>Endopterygota</taxon>
        <taxon>Coleoptera</taxon>
        <taxon>Polyphaga</taxon>
        <taxon>Cucujiformia</taxon>
        <taxon>Chrysomeloidea</taxon>
        <taxon>Cerambycidae</taxon>
        <taxon>Lepturinae</taxon>
        <taxon>Rhagiini</taxon>
        <taxon>Rhamnusium</taxon>
    </lineage>
</organism>
<dbReference type="InterPro" id="IPR006600">
    <property type="entry name" value="HTH_CenpB_DNA-bd_dom"/>
</dbReference>
<accession>A0AAV8WP91</accession>